<protein>
    <submittedName>
        <fullName evidence="2">Short-chain dehydrogenase</fullName>
    </submittedName>
</protein>
<dbReference type="PANTHER" id="PTHR45458">
    <property type="entry name" value="SHORT-CHAIN DEHYDROGENASE/REDUCTASE SDR"/>
    <property type="match status" value="1"/>
</dbReference>
<comment type="similarity">
    <text evidence="1">Belongs to the short-chain dehydrogenases/reductases (SDR) family.</text>
</comment>
<gene>
    <name evidence="2" type="ORF">SAMN02745674_01770</name>
</gene>
<dbReference type="RefSeq" id="WP_078758334.1">
    <property type="nucleotide sequence ID" value="NZ_FUXP01000005.1"/>
</dbReference>
<reference evidence="2 3" key="1">
    <citation type="submission" date="2017-02" db="EMBL/GenBank/DDBJ databases">
        <authorList>
            <person name="Peterson S.W."/>
        </authorList>
    </citation>
    <scope>NUCLEOTIDE SEQUENCE [LARGE SCALE GENOMIC DNA]</scope>
    <source>
        <strain evidence="2 3">DSM 21749</strain>
    </source>
</reference>
<dbReference type="CDD" id="cd05325">
    <property type="entry name" value="carb_red_sniffer_like_SDR_c"/>
    <property type="match status" value="1"/>
</dbReference>
<dbReference type="OrthoDB" id="5786478at2"/>
<organism evidence="2 3">
    <name type="scientific">Lysobacter spongiicola DSM 21749</name>
    <dbReference type="NCBI Taxonomy" id="1122188"/>
    <lineage>
        <taxon>Bacteria</taxon>
        <taxon>Pseudomonadati</taxon>
        <taxon>Pseudomonadota</taxon>
        <taxon>Gammaproteobacteria</taxon>
        <taxon>Lysobacterales</taxon>
        <taxon>Lysobacteraceae</taxon>
        <taxon>Novilysobacter</taxon>
    </lineage>
</organism>
<dbReference type="PRINTS" id="PR00080">
    <property type="entry name" value="SDRFAMILY"/>
</dbReference>
<sequence length="223" mass="23281">MKTVLITGANRGIGLALARRFTSRGDTVIGVCRNASKDLEATGARVEAGIDVTDGQALAKLAGRLGDTRIDVLVLNAGILGREKLGEIDEDGFESMRRQFEVNAIGPLRVAQALLGQMSEGAKIGIVTSRMGSVADNGSGGAYGYRASKAAVNAVGKSLALDLKPRGIAVFLLHPGYVATDMVGGTGDVSPEQSATQLVERLDSLSLEQSGTFWHANGSELPW</sequence>
<proteinExistence type="inferred from homology"/>
<dbReference type="Proteomes" id="UP000190061">
    <property type="component" value="Unassembled WGS sequence"/>
</dbReference>
<dbReference type="AlphaFoldDB" id="A0A1T4QQF5"/>
<evidence type="ECO:0000313" key="2">
    <source>
        <dbReference type="EMBL" id="SKA06009.1"/>
    </source>
</evidence>
<dbReference type="InterPro" id="IPR002347">
    <property type="entry name" value="SDR_fam"/>
</dbReference>
<dbReference type="Pfam" id="PF00106">
    <property type="entry name" value="adh_short"/>
    <property type="match status" value="1"/>
</dbReference>
<dbReference type="InterPro" id="IPR036291">
    <property type="entry name" value="NAD(P)-bd_dom_sf"/>
</dbReference>
<dbReference type="PRINTS" id="PR00081">
    <property type="entry name" value="GDHRDH"/>
</dbReference>
<dbReference type="EMBL" id="FUXP01000005">
    <property type="protein sequence ID" value="SKA06009.1"/>
    <property type="molecule type" value="Genomic_DNA"/>
</dbReference>
<dbReference type="SUPFAM" id="SSF51735">
    <property type="entry name" value="NAD(P)-binding Rossmann-fold domains"/>
    <property type="match status" value="1"/>
</dbReference>
<keyword evidence="3" id="KW-1185">Reference proteome</keyword>
<name>A0A1T4QQF5_9GAMM</name>
<evidence type="ECO:0000313" key="3">
    <source>
        <dbReference type="Proteomes" id="UP000190061"/>
    </source>
</evidence>
<dbReference type="GO" id="GO:0016616">
    <property type="term" value="F:oxidoreductase activity, acting on the CH-OH group of donors, NAD or NADP as acceptor"/>
    <property type="evidence" value="ECO:0007669"/>
    <property type="project" value="TreeGrafter"/>
</dbReference>
<dbReference type="PANTHER" id="PTHR45458:SF1">
    <property type="entry name" value="SHORT CHAIN DEHYDROGENASE"/>
    <property type="match status" value="1"/>
</dbReference>
<evidence type="ECO:0000256" key="1">
    <source>
        <dbReference type="RuleBase" id="RU000363"/>
    </source>
</evidence>
<dbReference type="Gene3D" id="3.40.50.720">
    <property type="entry name" value="NAD(P)-binding Rossmann-like Domain"/>
    <property type="match status" value="1"/>
</dbReference>
<dbReference type="STRING" id="1122188.SAMN02745674_01770"/>
<dbReference type="InterPro" id="IPR052184">
    <property type="entry name" value="SDR_enzymes"/>
</dbReference>
<accession>A0A1T4QQF5</accession>